<dbReference type="AlphaFoldDB" id="F2KNA1"/>
<dbReference type="Gene3D" id="2.30.30.140">
    <property type="match status" value="1"/>
</dbReference>
<dbReference type="PROSITE" id="PS01097">
    <property type="entry name" value="HUPF_HYPC"/>
    <property type="match status" value="1"/>
</dbReference>
<dbReference type="GO" id="GO:0005506">
    <property type="term" value="F:iron ion binding"/>
    <property type="evidence" value="ECO:0007669"/>
    <property type="project" value="TreeGrafter"/>
</dbReference>
<dbReference type="FunFam" id="2.30.30.140:FF:000022">
    <property type="entry name" value="Hydrogenase assembly chaperone HybG"/>
    <property type="match status" value="1"/>
</dbReference>
<dbReference type="Pfam" id="PF01455">
    <property type="entry name" value="HupF_HypC"/>
    <property type="match status" value="1"/>
</dbReference>
<dbReference type="InterPro" id="IPR019812">
    <property type="entry name" value="Hydgase_assmbl_chp_CS"/>
</dbReference>
<accession>F2KNA1</accession>
<dbReference type="eggNOG" id="arCOG04427">
    <property type="taxonomic scope" value="Archaea"/>
</dbReference>
<proteinExistence type="inferred from homology"/>
<dbReference type="SUPFAM" id="SSF159127">
    <property type="entry name" value="HupF/HypC-like"/>
    <property type="match status" value="1"/>
</dbReference>
<evidence type="ECO:0000256" key="1">
    <source>
        <dbReference type="ARBA" id="ARBA00006018"/>
    </source>
</evidence>
<dbReference type="EMBL" id="CP002588">
    <property type="protein sequence ID" value="AEA46202.1"/>
    <property type="molecule type" value="Genomic_DNA"/>
</dbReference>
<keyword evidence="3" id="KW-1185">Reference proteome</keyword>
<sequence>MCLAIPGKVESVEYPFAIVDFSGTKKKVRIDLVDDVKPGEYVLVHVGFAIQKVDEEEAKKLEEMLAEILVE</sequence>
<dbReference type="GO" id="GO:1902670">
    <property type="term" value="F:carbon dioxide binding"/>
    <property type="evidence" value="ECO:0007669"/>
    <property type="project" value="TreeGrafter"/>
</dbReference>
<reference evidence="2 3" key="1">
    <citation type="submission" date="2011-03" db="EMBL/GenBank/DDBJ databases">
        <title>The complete genome of Archaeoglobus veneficus SNP6.</title>
        <authorList>
            <consortium name="US DOE Joint Genome Institute (JGI-PGF)"/>
            <person name="Lucas S."/>
            <person name="Copeland A."/>
            <person name="Lapidus A."/>
            <person name="Bruce D."/>
            <person name="Goodwin L."/>
            <person name="Pitluck S."/>
            <person name="Kyrpides N."/>
            <person name="Mavromatis K."/>
            <person name="Pagani I."/>
            <person name="Ivanova N."/>
            <person name="Mikhailova N."/>
            <person name="Lu M."/>
            <person name="Detter J.C."/>
            <person name="Tapia R."/>
            <person name="Han C."/>
            <person name="Land M."/>
            <person name="Hauser L."/>
            <person name="Markowitz V."/>
            <person name="Cheng J.-F."/>
            <person name="Hugenholtz P."/>
            <person name="Woyke T."/>
            <person name="Wu D."/>
            <person name="Spring S."/>
            <person name="Brambilla E."/>
            <person name="Klenk H.-P."/>
            <person name="Eisen J.A."/>
        </authorList>
    </citation>
    <scope>NUCLEOTIDE SEQUENCE [LARGE SCALE GENOMIC DNA]</scope>
    <source>
        <strain>SNP6</strain>
    </source>
</reference>
<dbReference type="Proteomes" id="UP000008136">
    <property type="component" value="Chromosome"/>
</dbReference>
<dbReference type="OrthoDB" id="49922at2157"/>
<gene>
    <name evidence="2" type="ordered locus">Arcve_0163</name>
</gene>
<dbReference type="PANTHER" id="PTHR35177:SF2">
    <property type="entry name" value="HYDROGENASE MATURATION FACTOR HYBG"/>
    <property type="match status" value="1"/>
</dbReference>
<organism evidence="2 3">
    <name type="scientific">Archaeoglobus veneficus (strain DSM 11195 / SNP6)</name>
    <dbReference type="NCBI Taxonomy" id="693661"/>
    <lineage>
        <taxon>Archaea</taxon>
        <taxon>Methanobacteriati</taxon>
        <taxon>Methanobacteriota</taxon>
        <taxon>Archaeoglobi</taxon>
        <taxon>Archaeoglobales</taxon>
        <taxon>Archaeoglobaceae</taxon>
        <taxon>Archaeoglobus</taxon>
    </lineage>
</organism>
<dbReference type="NCBIfam" id="TIGR00074">
    <property type="entry name" value="hypC_hupF"/>
    <property type="match status" value="1"/>
</dbReference>
<name>F2KNA1_ARCVS</name>
<evidence type="ECO:0000313" key="3">
    <source>
        <dbReference type="Proteomes" id="UP000008136"/>
    </source>
</evidence>
<dbReference type="PRINTS" id="PR00445">
    <property type="entry name" value="HUPFHYPC"/>
</dbReference>
<protein>
    <submittedName>
        <fullName evidence="2">Hydrogenase assembly chaperone hypC/hupF</fullName>
    </submittedName>
</protein>
<comment type="similarity">
    <text evidence="1">Belongs to the HupF/HypC family.</text>
</comment>
<dbReference type="GeneID" id="10393255"/>
<dbReference type="RefSeq" id="WP_013682878.1">
    <property type="nucleotide sequence ID" value="NC_015320.1"/>
</dbReference>
<dbReference type="HOGENOM" id="CLU_159381_2_2_2"/>
<dbReference type="InterPro" id="IPR001109">
    <property type="entry name" value="Hydrogenase_HupF/HypC"/>
</dbReference>
<dbReference type="GO" id="GO:0051604">
    <property type="term" value="P:protein maturation"/>
    <property type="evidence" value="ECO:0007669"/>
    <property type="project" value="TreeGrafter"/>
</dbReference>
<dbReference type="KEGG" id="ave:Arcve_0163"/>
<dbReference type="PANTHER" id="PTHR35177">
    <property type="entry name" value="HYDROGENASE MATURATION FACTOR HYBG"/>
    <property type="match status" value="1"/>
</dbReference>
<evidence type="ECO:0000313" key="2">
    <source>
        <dbReference type="EMBL" id="AEA46202.1"/>
    </source>
</evidence>
<dbReference type="STRING" id="693661.Arcve_0163"/>